<evidence type="ECO:0000313" key="3">
    <source>
        <dbReference type="Proteomes" id="UP000094795"/>
    </source>
</evidence>
<dbReference type="InterPro" id="IPR002878">
    <property type="entry name" value="ChsH2_C"/>
</dbReference>
<dbReference type="AlphaFoldDB" id="A0A1C1YYI8"/>
<evidence type="ECO:0000313" key="2">
    <source>
        <dbReference type="EMBL" id="OCW58545.1"/>
    </source>
</evidence>
<dbReference type="PANTHER" id="PTHR34075">
    <property type="entry name" value="BLR3430 PROTEIN"/>
    <property type="match status" value="1"/>
</dbReference>
<dbReference type="InterPro" id="IPR052513">
    <property type="entry name" value="Thioester_dehydratase-like"/>
</dbReference>
<feature type="domain" description="ChsH2 C-terminal OB-fold" evidence="1">
    <location>
        <begin position="53"/>
        <end position="113"/>
    </location>
</feature>
<protein>
    <recommendedName>
        <fullName evidence="1">ChsH2 C-terminal OB-fold domain-containing protein</fullName>
    </recommendedName>
</protein>
<name>A0A1C1YYI8_9HYPH</name>
<organism evidence="2 3">
    <name type="scientific">Hoeflea olei</name>
    <dbReference type="NCBI Taxonomy" id="1480615"/>
    <lineage>
        <taxon>Bacteria</taxon>
        <taxon>Pseudomonadati</taxon>
        <taxon>Pseudomonadota</taxon>
        <taxon>Alphaproteobacteria</taxon>
        <taxon>Hyphomicrobiales</taxon>
        <taxon>Rhizobiaceae</taxon>
        <taxon>Hoeflea</taxon>
    </lineage>
</organism>
<dbReference type="Pfam" id="PF01796">
    <property type="entry name" value="OB_ChsH2_C"/>
    <property type="match status" value="1"/>
</dbReference>
<evidence type="ECO:0000259" key="1">
    <source>
        <dbReference type="Pfam" id="PF01796"/>
    </source>
</evidence>
<proteinExistence type="predicted"/>
<dbReference type="EMBL" id="LQZT01000006">
    <property type="protein sequence ID" value="OCW58545.1"/>
    <property type="molecule type" value="Genomic_DNA"/>
</dbReference>
<dbReference type="Proteomes" id="UP000094795">
    <property type="component" value="Unassembled WGS sequence"/>
</dbReference>
<accession>A0A1C1YYI8</accession>
<keyword evidence="3" id="KW-1185">Reference proteome</keyword>
<gene>
    <name evidence="2" type="ORF">AWJ14_18730</name>
</gene>
<comment type="caution">
    <text evidence="2">The sequence shown here is derived from an EMBL/GenBank/DDBJ whole genome shotgun (WGS) entry which is preliminary data.</text>
</comment>
<sequence length="133" mass="14585">MQDPITQGPGPEARYRSFLAEGRFMIQRSVTTGDHVFYSRTMMPGSGGTDLEWVEASGRATVYSCSIVRRPDAEGGDDSIAIVELAEGPRTMTRIVGCRPEEVVIGMEVRARIDSQEGEPIVFFEPARNGETS</sequence>
<dbReference type="PANTHER" id="PTHR34075:SF5">
    <property type="entry name" value="BLR3430 PROTEIN"/>
    <property type="match status" value="1"/>
</dbReference>
<dbReference type="SUPFAM" id="SSF50249">
    <property type="entry name" value="Nucleic acid-binding proteins"/>
    <property type="match status" value="1"/>
</dbReference>
<dbReference type="STRING" id="1480615.AWJ14_18730"/>
<reference evidence="2 3" key="1">
    <citation type="submission" date="2015-12" db="EMBL/GenBank/DDBJ databases">
        <authorList>
            <person name="Shamseldin A."/>
            <person name="Moawad H."/>
            <person name="Abd El-Rahim W.M."/>
            <person name="Sadowsky M.J."/>
        </authorList>
    </citation>
    <scope>NUCLEOTIDE SEQUENCE [LARGE SCALE GENOMIC DNA]</scope>
    <source>
        <strain evidence="2 3">JC234</strain>
    </source>
</reference>
<dbReference type="InterPro" id="IPR012340">
    <property type="entry name" value="NA-bd_OB-fold"/>
</dbReference>
<dbReference type="OrthoDB" id="7595207at2"/>
<dbReference type="RefSeq" id="WP_066176583.1">
    <property type="nucleotide sequence ID" value="NZ_LQZT01000006.1"/>
</dbReference>